<protein>
    <recommendedName>
        <fullName evidence="1">Calcineurin-like phosphoesterase domain-containing protein</fullName>
    </recommendedName>
</protein>
<dbReference type="Gene3D" id="3.60.21.10">
    <property type="match status" value="1"/>
</dbReference>
<proteinExistence type="predicted"/>
<organism evidence="2 3">
    <name type="scientific">candidate division MSBL1 archaeon SCGC-AAA382A03</name>
    <dbReference type="NCBI Taxonomy" id="1698278"/>
    <lineage>
        <taxon>Archaea</taxon>
        <taxon>Methanobacteriati</taxon>
        <taxon>Methanobacteriota</taxon>
        <taxon>candidate division MSBL1</taxon>
    </lineage>
</organism>
<dbReference type="PANTHER" id="PTHR37523:SF1">
    <property type="entry name" value="CALCINEURIN-LIKE PHOSPHOESTERASE DOMAIN-CONTAINING PROTEIN"/>
    <property type="match status" value="1"/>
</dbReference>
<evidence type="ECO:0000259" key="1">
    <source>
        <dbReference type="Pfam" id="PF00149"/>
    </source>
</evidence>
<comment type="caution">
    <text evidence="2">The sequence shown here is derived from an EMBL/GenBank/DDBJ whole genome shotgun (WGS) entry which is preliminary data.</text>
</comment>
<dbReference type="CDD" id="cd00838">
    <property type="entry name" value="MPP_superfamily"/>
    <property type="match status" value="1"/>
</dbReference>
<gene>
    <name evidence="2" type="ORF">AKJ49_01755</name>
</gene>
<keyword evidence="3" id="KW-1185">Reference proteome</keyword>
<dbReference type="InterPro" id="IPR004843">
    <property type="entry name" value="Calcineurin-like_PHP"/>
</dbReference>
<evidence type="ECO:0000313" key="3">
    <source>
        <dbReference type="Proteomes" id="UP000070549"/>
    </source>
</evidence>
<dbReference type="AlphaFoldDB" id="A0A133VE91"/>
<dbReference type="PANTHER" id="PTHR37523">
    <property type="entry name" value="METALLOPHOSPHOESTERASE"/>
    <property type="match status" value="1"/>
</dbReference>
<dbReference type="Proteomes" id="UP000070549">
    <property type="component" value="Unassembled WGS sequence"/>
</dbReference>
<sequence length="288" mass="32987">MELMVISDVYGDEEILDQLMYQLEGDDRITLVAGDIGIYQKWTDDLKRYHKHVTKVLEKLLSFSQRVYYIPGDTDAETVEIENDEIINVDKKFEIIDGESKIAIFGLGGAPARGLRNPNLFGYTWDEGKGSAWNELEKILKINLEKIQLEEPDFTVLLSHSPPYGVADKSMPISFQQLIDREDLPEQEPGGNNVKTNPRQLGSNILGKMDKNYEIDLHLFGHVHNRGGTHKKVDGTHQFNVSHLSVAPRRLYGRKYLRVNLSKENLEWKFESAVTADLDFETFLETYL</sequence>
<accession>A0A133VE91</accession>
<name>A0A133VE91_9EURY</name>
<feature type="domain" description="Calcineurin-like phosphoesterase" evidence="1">
    <location>
        <begin position="2"/>
        <end position="225"/>
    </location>
</feature>
<evidence type="ECO:0000313" key="2">
    <source>
        <dbReference type="EMBL" id="KXB04751.1"/>
    </source>
</evidence>
<dbReference type="Pfam" id="PF00149">
    <property type="entry name" value="Metallophos"/>
    <property type="match status" value="1"/>
</dbReference>
<dbReference type="SUPFAM" id="SSF56300">
    <property type="entry name" value="Metallo-dependent phosphatases"/>
    <property type="match status" value="1"/>
</dbReference>
<dbReference type="InterPro" id="IPR029052">
    <property type="entry name" value="Metallo-depent_PP-like"/>
</dbReference>
<reference evidence="2 3" key="1">
    <citation type="journal article" date="2016" name="Sci. Rep.">
        <title>Metabolic traits of an uncultured archaeal lineage -MSBL1- from brine pools of the Red Sea.</title>
        <authorList>
            <person name="Mwirichia R."/>
            <person name="Alam I."/>
            <person name="Rashid M."/>
            <person name="Vinu M."/>
            <person name="Ba-Alawi W."/>
            <person name="Anthony Kamau A."/>
            <person name="Kamanda Ngugi D."/>
            <person name="Goker M."/>
            <person name="Klenk H.P."/>
            <person name="Bajic V."/>
            <person name="Stingl U."/>
        </authorList>
    </citation>
    <scope>NUCLEOTIDE SEQUENCE [LARGE SCALE GENOMIC DNA]</scope>
    <source>
        <strain evidence="2">SCGC-AAA382A03</strain>
    </source>
</reference>
<dbReference type="EMBL" id="LHYC01000047">
    <property type="protein sequence ID" value="KXB04751.1"/>
    <property type="molecule type" value="Genomic_DNA"/>
</dbReference>
<dbReference type="GO" id="GO:0016787">
    <property type="term" value="F:hydrolase activity"/>
    <property type="evidence" value="ECO:0007669"/>
    <property type="project" value="InterPro"/>
</dbReference>